<evidence type="ECO:0000313" key="3">
    <source>
        <dbReference type="Proteomes" id="UP000625976"/>
    </source>
</evidence>
<evidence type="ECO:0000259" key="1">
    <source>
        <dbReference type="Pfam" id="PF13421"/>
    </source>
</evidence>
<dbReference type="AlphaFoldDB" id="A0A917GNG2"/>
<proteinExistence type="predicted"/>
<name>A0A917GNG2_9FLAO</name>
<dbReference type="PANTHER" id="PTHR37826">
    <property type="entry name" value="FLOTILLIN BAND_7_5 DOMAIN PROTEIN"/>
    <property type="match status" value="1"/>
</dbReference>
<dbReference type="Proteomes" id="UP000625976">
    <property type="component" value="Unassembled WGS sequence"/>
</dbReference>
<accession>A0A917GNG2</accession>
<dbReference type="Pfam" id="PF13421">
    <property type="entry name" value="Band_7_1"/>
    <property type="match status" value="1"/>
</dbReference>
<organism evidence="2 3">
    <name type="scientific">Bizionia arctica</name>
    <dbReference type="NCBI Taxonomy" id="1495645"/>
    <lineage>
        <taxon>Bacteria</taxon>
        <taxon>Pseudomonadati</taxon>
        <taxon>Bacteroidota</taxon>
        <taxon>Flavobacteriia</taxon>
        <taxon>Flavobacteriales</taxon>
        <taxon>Flavobacteriaceae</taxon>
        <taxon>Bizionia</taxon>
    </lineage>
</organism>
<feature type="domain" description="SPFH" evidence="1">
    <location>
        <begin position="26"/>
        <end position="158"/>
    </location>
</feature>
<keyword evidence="3" id="KW-1185">Reference proteome</keyword>
<comment type="caution">
    <text evidence="2">The sequence shown here is derived from an EMBL/GenBank/DDBJ whole genome shotgun (WGS) entry which is preliminary data.</text>
</comment>
<dbReference type="InterPro" id="IPR033880">
    <property type="entry name" value="SPFH_YdjI"/>
</dbReference>
<dbReference type="PANTHER" id="PTHR37826:SF2">
    <property type="entry name" value="ZINC-RIBBON DOMAIN-CONTAINING PROTEIN"/>
    <property type="match status" value="1"/>
</dbReference>
<gene>
    <name evidence="2" type="ORF">GCM10010976_24610</name>
</gene>
<reference evidence="2" key="2">
    <citation type="submission" date="2020-09" db="EMBL/GenBank/DDBJ databases">
        <authorList>
            <person name="Sun Q."/>
            <person name="Zhou Y."/>
        </authorList>
    </citation>
    <scope>NUCLEOTIDE SEQUENCE</scope>
    <source>
        <strain evidence="2">CGMCC 1.12751</strain>
    </source>
</reference>
<protein>
    <recommendedName>
        <fullName evidence="1">SPFH domain-containing protein</fullName>
    </recommendedName>
</protein>
<reference evidence="2" key="1">
    <citation type="journal article" date="2014" name="Int. J. Syst. Evol. Microbiol.">
        <title>Complete genome sequence of Corynebacterium casei LMG S-19264T (=DSM 44701T), isolated from a smear-ripened cheese.</title>
        <authorList>
            <consortium name="US DOE Joint Genome Institute (JGI-PGF)"/>
            <person name="Walter F."/>
            <person name="Albersmeier A."/>
            <person name="Kalinowski J."/>
            <person name="Ruckert C."/>
        </authorList>
    </citation>
    <scope>NUCLEOTIDE SEQUENCE</scope>
    <source>
        <strain evidence="2">CGMCC 1.12751</strain>
    </source>
</reference>
<evidence type="ECO:0000313" key="2">
    <source>
        <dbReference type="EMBL" id="GGG52594.1"/>
    </source>
</evidence>
<dbReference type="CDD" id="cd03408">
    <property type="entry name" value="SPFH_like_u1"/>
    <property type="match status" value="1"/>
</dbReference>
<sequence length="160" mass="18278">MGLFDKIRGEFVDIIEWLDDSNDTMVYRFDRYQNEIKNGAKLTVREGQIAVFINEGQIADVFAPGMHELATANLPILSTLQGWKHGFNSPFKAEFYFISTRNITAQKWGTKSPITLSDQRFGMLEIRAFGTYVIRVNDAPLFIKEIVGTDGHFTTDEIYI</sequence>
<dbReference type="EMBL" id="BMFQ01000003">
    <property type="protein sequence ID" value="GGG52594.1"/>
    <property type="molecule type" value="Genomic_DNA"/>
</dbReference>